<keyword evidence="3" id="KW-1003">Cell membrane</keyword>
<comment type="caution">
    <text evidence="10">The sequence shown here is derived from an EMBL/GenBank/DDBJ whole genome shotgun (WGS) entry which is preliminary data.</text>
</comment>
<evidence type="ECO:0000256" key="8">
    <source>
        <dbReference type="RuleBase" id="RU363032"/>
    </source>
</evidence>
<comment type="subcellular location">
    <subcellularLocation>
        <location evidence="1 8">Cell membrane</location>
        <topology evidence="1 8">Multi-pass membrane protein</topology>
    </subcellularLocation>
</comment>
<sequence>MMVEAKHAGVGKWVINTILIILAIIWIFPFLYVIVNAVKSSAEYSTGNFWDLPKSFSISENWQYLTQQIQLGSGFINSMIYGALGGALGIIMAALAAYAIETLKIKHGLLWFFVIYSGTIFPFQVYLIPIFKAYNKVGLYDTRFGMILIYAALIIPFSVFVLRNFLMGVSKEMLESARIDGASDFYIFRKIYMPMARAPLAAVFLFQFTWIWSDLLFGMTLTKSESARPVMASVSLLGGATIQKVPPILLAAIIVSIPTIILFVLSHRNLEKGFIVTTK</sequence>
<dbReference type="InterPro" id="IPR035906">
    <property type="entry name" value="MetI-like_sf"/>
</dbReference>
<dbReference type="SUPFAM" id="SSF161098">
    <property type="entry name" value="MetI-like"/>
    <property type="match status" value="1"/>
</dbReference>
<dbReference type="CDD" id="cd06261">
    <property type="entry name" value="TM_PBP2"/>
    <property type="match status" value="1"/>
</dbReference>
<dbReference type="InterPro" id="IPR000515">
    <property type="entry name" value="MetI-like"/>
</dbReference>
<dbReference type="PANTHER" id="PTHR43744">
    <property type="entry name" value="ABC TRANSPORTER PERMEASE PROTEIN MG189-RELATED-RELATED"/>
    <property type="match status" value="1"/>
</dbReference>
<proteinExistence type="inferred from homology"/>
<evidence type="ECO:0000256" key="1">
    <source>
        <dbReference type="ARBA" id="ARBA00004651"/>
    </source>
</evidence>
<reference evidence="10 11" key="1">
    <citation type="journal article" date="2014" name="Int. J. Syst. Evol. Microbiol.">
        <title>Listeria floridensis sp. nov., Listeria aquatica sp. nov., Listeria cornellensis sp. nov., Listeria riparia sp. nov. and Listeria grandensis sp. nov., from agricultural and natural environments.</title>
        <authorList>
            <person name="den Bakker H.C."/>
            <person name="Warchocki S."/>
            <person name="Wright E.M."/>
            <person name="Allred A.F."/>
            <person name="Ahlstrom C."/>
            <person name="Manuel C.S."/>
            <person name="Stasiewicz M.J."/>
            <person name="Burrell A."/>
            <person name="Roof S."/>
            <person name="Strawn L."/>
            <person name="Fortes E.D."/>
            <person name="Nightingale K.K."/>
            <person name="Kephart D."/>
            <person name="Wiedmann M."/>
        </authorList>
    </citation>
    <scope>NUCLEOTIDE SEQUENCE [LARGE SCALE GENOMIC DNA]</scope>
    <source>
        <strain evidence="10 11">FSL S10-1204</strain>
    </source>
</reference>
<accession>W7DAF5</accession>
<evidence type="ECO:0000256" key="2">
    <source>
        <dbReference type="ARBA" id="ARBA00022448"/>
    </source>
</evidence>
<dbReference type="PATRIC" id="fig|1265816.5.peg.1980"/>
<feature type="domain" description="ABC transmembrane type-1" evidence="9">
    <location>
        <begin position="75"/>
        <end position="266"/>
    </location>
</feature>
<dbReference type="AlphaFoldDB" id="W7DAF5"/>
<keyword evidence="2 8" id="KW-0813">Transport</keyword>
<comment type="similarity">
    <text evidence="8">Belongs to the binding-protein-dependent transport system permease family.</text>
</comment>
<feature type="transmembrane region" description="Helical" evidence="8">
    <location>
        <begin position="147"/>
        <end position="166"/>
    </location>
</feature>
<feature type="transmembrane region" description="Helical" evidence="8">
    <location>
        <begin position="12"/>
        <end position="35"/>
    </location>
</feature>
<dbReference type="RefSeq" id="WP_241434146.1">
    <property type="nucleotide sequence ID" value="NZ_AODL01000012.1"/>
</dbReference>
<feature type="transmembrane region" description="Helical" evidence="8">
    <location>
        <begin position="79"/>
        <end position="100"/>
    </location>
</feature>
<dbReference type="EMBL" id="AODL01000012">
    <property type="protein sequence ID" value="EUJ44491.1"/>
    <property type="molecule type" value="Genomic_DNA"/>
</dbReference>
<keyword evidence="11" id="KW-1185">Reference proteome</keyword>
<evidence type="ECO:0000256" key="3">
    <source>
        <dbReference type="ARBA" id="ARBA00022475"/>
    </source>
</evidence>
<dbReference type="GO" id="GO:0005886">
    <property type="term" value="C:plasma membrane"/>
    <property type="evidence" value="ECO:0007669"/>
    <property type="project" value="UniProtKB-SubCell"/>
</dbReference>
<evidence type="ECO:0000256" key="6">
    <source>
        <dbReference type="ARBA" id="ARBA00023016"/>
    </source>
</evidence>
<feature type="transmembrane region" description="Helical" evidence="8">
    <location>
        <begin position="109"/>
        <end position="127"/>
    </location>
</feature>
<dbReference type="Pfam" id="PF00528">
    <property type="entry name" value="BPD_transp_1"/>
    <property type="match status" value="1"/>
</dbReference>
<evidence type="ECO:0000256" key="5">
    <source>
        <dbReference type="ARBA" id="ARBA00022989"/>
    </source>
</evidence>
<keyword evidence="6" id="KW-0346">Stress response</keyword>
<evidence type="ECO:0000256" key="4">
    <source>
        <dbReference type="ARBA" id="ARBA00022692"/>
    </source>
</evidence>
<keyword evidence="4 8" id="KW-0812">Transmembrane</keyword>
<protein>
    <submittedName>
        <fullName evidence="10">Putative sugar ABC transporter permease</fullName>
    </submittedName>
</protein>
<keyword evidence="7 8" id="KW-0472">Membrane</keyword>
<gene>
    <name evidence="10" type="ORF">PRIP_10012</name>
</gene>
<name>W7DAF5_9LIST</name>
<feature type="transmembrane region" description="Helical" evidence="8">
    <location>
        <begin position="198"/>
        <end position="221"/>
    </location>
</feature>
<dbReference type="PANTHER" id="PTHR43744:SF12">
    <property type="entry name" value="ABC TRANSPORTER PERMEASE PROTEIN MG189-RELATED"/>
    <property type="match status" value="1"/>
</dbReference>
<keyword evidence="5 8" id="KW-1133">Transmembrane helix</keyword>
<dbReference type="Gene3D" id="1.10.3720.10">
    <property type="entry name" value="MetI-like"/>
    <property type="match status" value="1"/>
</dbReference>
<organism evidence="10 11">
    <name type="scientific">Listeria riparia FSL S10-1204</name>
    <dbReference type="NCBI Taxonomy" id="1265816"/>
    <lineage>
        <taxon>Bacteria</taxon>
        <taxon>Bacillati</taxon>
        <taxon>Bacillota</taxon>
        <taxon>Bacilli</taxon>
        <taxon>Bacillales</taxon>
        <taxon>Listeriaceae</taxon>
        <taxon>Listeria</taxon>
    </lineage>
</organism>
<dbReference type="Proteomes" id="UP000019248">
    <property type="component" value="Unassembled WGS sequence"/>
</dbReference>
<evidence type="ECO:0000313" key="10">
    <source>
        <dbReference type="EMBL" id="EUJ44491.1"/>
    </source>
</evidence>
<feature type="transmembrane region" description="Helical" evidence="8">
    <location>
        <begin position="245"/>
        <end position="265"/>
    </location>
</feature>
<evidence type="ECO:0000256" key="7">
    <source>
        <dbReference type="ARBA" id="ARBA00023136"/>
    </source>
</evidence>
<evidence type="ECO:0000259" key="9">
    <source>
        <dbReference type="PROSITE" id="PS50928"/>
    </source>
</evidence>
<dbReference type="PROSITE" id="PS50928">
    <property type="entry name" value="ABC_TM1"/>
    <property type="match status" value="1"/>
</dbReference>
<dbReference type="GO" id="GO:0055085">
    <property type="term" value="P:transmembrane transport"/>
    <property type="evidence" value="ECO:0007669"/>
    <property type="project" value="InterPro"/>
</dbReference>
<evidence type="ECO:0000313" key="11">
    <source>
        <dbReference type="Proteomes" id="UP000019248"/>
    </source>
</evidence>